<evidence type="ECO:0000256" key="1">
    <source>
        <dbReference type="SAM" id="SignalP"/>
    </source>
</evidence>
<accession>A0ABW7GH01</accession>
<reference evidence="2 3" key="1">
    <citation type="submission" date="2024-08" db="EMBL/GenBank/DDBJ databases">
        <authorList>
            <person name="Lu H."/>
        </authorList>
    </citation>
    <scope>NUCLEOTIDE SEQUENCE [LARGE SCALE GENOMIC DNA]</scope>
    <source>
        <strain evidence="2 3">DXS20W</strain>
    </source>
</reference>
<dbReference type="EMBL" id="JBIGHX010000002">
    <property type="protein sequence ID" value="MFG6461213.1"/>
    <property type="molecule type" value="Genomic_DNA"/>
</dbReference>
<feature type="chain" id="PRO_5046166594" evidence="1">
    <location>
        <begin position="33"/>
        <end position="187"/>
    </location>
</feature>
<name>A0ABW7GH01_9BURK</name>
<dbReference type="Proteomes" id="UP001606302">
    <property type="component" value="Unassembled WGS sequence"/>
</dbReference>
<proteinExistence type="predicted"/>
<dbReference type="InterPro" id="IPR025293">
    <property type="entry name" value="YfiR/HmsC-like"/>
</dbReference>
<dbReference type="RefSeq" id="WP_394510081.1">
    <property type="nucleotide sequence ID" value="NZ_JBIGHX010000002.1"/>
</dbReference>
<evidence type="ECO:0000313" key="2">
    <source>
        <dbReference type="EMBL" id="MFG6461213.1"/>
    </source>
</evidence>
<dbReference type="Pfam" id="PF13689">
    <property type="entry name" value="DUF4154"/>
    <property type="match status" value="1"/>
</dbReference>
<feature type="signal peptide" evidence="1">
    <location>
        <begin position="1"/>
        <end position="32"/>
    </location>
</feature>
<sequence>MTGVQRPSSTPAPWHRATLCALALGLAAPIAAAQSASPESLKAEVVYRVLMFVTWPPERETPGRGLQICTLGDGRVDSALQTLSGRPIRQLTVDVRRLSRAEPAAGCHLLYLAAPQPALRTMLADAPVLVVSDGAAMLDHGAMINLQVEDGRIVFDVELDAARRAGLVISTKLLRLARFVRHQAATP</sequence>
<organism evidence="2 3">
    <name type="scientific">Pelomonas lactea</name>
    <dbReference type="NCBI Taxonomy" id="3299030"/>
    <lineage>
        <taxon>Bacteria</taxon>
        <taxon>Pseudomonadati</taxon>
        <taxon>Pseudomonadota</taxon>
        <taxon>Betaproteobacteria</taxon>
        <taxon>Burkholderiales</taxon>
        <taxon>Sphaerotilaceae</taxon>
        <taxon>Roseateles</taxon>
    </lineage>
</organism>
<protein>
    <submittedName>
        <fullName evidence="2">YfiR family protein</fullName>
    </submittedName>
</protein>
<gene>
    <name evidence="2" type="ORF">ACG04Q_06470</name>
</gene>
<keyword evidence="1" id="KW-0732">Signal</keyword>
<keyword evidence="3" id="KW-1185">Reference proteome</keyword>
<comment type="caution">
    <text evidence="2">The sequence shown here is derived from an EMBL/GenBank/DDBJ whole genome shotgun (WGS) entry which is preliminary data.</text>
</comment>
<evidence type="ECO:0000313" key="3">
    <source>
        <dbReference type="Proteomes" id="UP001606302"/>
    </source>
</evidence>